<accession>A0A8H6R8E3</accession>
<evidence type="ECO:0000313" key="4">
    <source>
        <dbReference type="Proteomes" id="UP000660729"/>
    </source>
</evidence>
<gene>
    <name evidence="3" type="ORF">HII31_10761</name>
</gene>
<organism evidence="3 4">
    <name type="scientific">Pseudocercospora fuligena</name>
    <dbReference type="NCBI Taxonomy" id="685502"/>
    <lineage>
        <taxon>Eukaryota</taxon>
        <taxon>Fungi</taxon>
        <taxon>Dikarya</taxon>
        <taxon>Ascomycota</taxon>
        <taxon>Pezizomycotina</taxon>
        <taxon>Dothideomycetes</taxon>
        <taxon>Dothideomycetidae</taxon>
        <taxon>Mycosphaerellales</taxon>
        <taxon>Mycosphaerellaceae</taxon>
        <taxon>Pseudocercospora</taxon>
    </lineage>
</organism>
<evidence type="ECO:0000256" key="1">
    <source>
        <dbReference type="SAM" id="MobiDB-lite"/>
    </source>
</evidence>
<keyword evidence="2" id="KW-1133">Transmembrane helix</keyword>
<name>A0A8H6R8E3_9PEZI</name>
<feature type="region of interest" description="Disordered" evidence="1">
    <location>
        <begin position="60"/>
        <end position="121"/>
    </location>
</feature>
<dbReference type="AlphaFoldDB" id="A0A8H6R8E3"/>
<dbReference type="Proteomes" id="UP000660729">
    <property type="component" value="Unassembled WGS sequence"/>
</dbReference>
<keyword evidence="2" id="KW-0812">Transmembrane</keyword>
<comment type="caution">
    <text evidence="3">The sequence shown here is derived from an EMBL/GenBank/DDBJ whole genome shotgun (WGS) entry which is preliminary data.</text>
</comment>
<dbReference type="OrthoDB" id="5309803at2759"/>
<keyword evidence="4" id="KW-1185">Reference proteome</keyword>
<sequence>MGWSSILPESLQTVETWITRLFLLFAFLTIGPWLALIIYDVLLYIWRSATYELPYIGGRARGRQRPRAPSLTERPSGHKRRISMPGITPRPTSIREEANTSTGIQSNIHGTAPRTPSKLRE</sequence>
<keyword evidence="2" id="KW-0472">Membrane</keyword>
<evidence type="ECO:0000313" key="3">
    <source>
        <dbReference type="EMBL" id="KAF7187861.1"/>
    </source>
</evidence>
<reference evidence="3" key="1">
    <citation type="submission" date="2020-04" db="EMBL/GenBank/DDBJ databases">
        <title>Draft genome resource of the tomato pathogen Pseudocercospora fuligena.</title>
        <authorList>
            <person name="Zaccaron A."/>
        </authorList>
    </citation>
    <scope>NUCLEOTIDE SEQUENCE</scope>
    <source>
        <strain evidence="3">PF001</strain>
    </source>
</reference>
<feature type="transmembrane region" description="Helical" evidence="2">
    <location>
        <begin position="20"/>
        <end position="46"/>
    </location>
</feature>
<protein>
    <submittedName>
        <fullName evidence="3">Uncharacterized protein</fullName>
    </submittedName>
</protein>
<feature type="compositionally biased region" description="Polar residues" evidence="1">
    <location>
        <begin position="99"/>
        <end position="109"/>
    </location>
</feature>
<evidence type="ECO:0000256" key="2">
    <source>
        <dbReference type="SAM" id="Phobius"/>
    </source>
</evidence>
<dbReference type="EMBL" id="JABCIY010000219">
    <property type="protein sequence ID" value="KAF7187861.1"/>
    <property type="molecule type" value="Genomic_DNA"/>
</dbReference>
<proteinExistence type="predicted"/>